<dbReference type="AlphaFoldDB" id="A0A3D2SLW4"/>
<evidence type="ECO:0000313" key="3">
    <source>
        <dbReference type="EMBL" id="HCK29792.1"/>
    </source>
</evidence>
<comment type="caution">
    <text evidence="3">The sequence shown here is derived from an EMBL/GenBank/DDBJ whole genome shotgun (WGS) entry which is preliminary data.</text>
</comment>
<protein>
    <submittedName>
        <fullName evidence="3">Transcriptional regulator</fullName>
    </submittedName>
</protein>
<feature type="domain" description="Zinc finger Ogr/Delta-type" evidence="2">
    <location>
        <begin position="8"/>
        <end position="45"/>
    </location>
</feature>
<dbReference type="EMBL" id="DPVE01000112">
    <property type="protein sequence ID" value="HCK29792.1"/>
    <property type="molecule type" value="Genomic_DNA"/>
</dbReference>
<sequence>MPGKRQLKCPHCGSAFSIRHSEQESPVLRRYRGQCQNLECGFTAIGFMELKFQLSPPSIPNPEIHLPVSDHVKNAGRNTCRQHRSRTRTTT</sequence>
<proteinExistence type="predicted"/>
<accession>A0A3D2SLW4</accession>
<reference evidence="3 4" key="1">
    <citation type="journal article" date="2018" name="Nat. Biotechnol.">
        <title>A standardized bacterial taxonomy based on genome phylogeny substantially revises the tree of life.</title>
        <authorList>
            <person name="Parks D.H."/>
            <person name="Chuvochina M."/>
            <person name="Waite D.W."/>
            <person name="Rinke C."/>
            <person name="Skarshewski A."/>
            <person name="Chaumeil P.A."/>
            <person name="Hugenholtz P."/>
        </authorList>
    </citation>
    <scope>NUCLEOTIDE SEQUENCE [LARGE SCALE GENOMIC DNA]</scope>
    <source>
        <strain evidence="3">UBA9669</strain>
    </source>
</reference>
<gene>
    <name evidence="3" type="ORF">DHW29_06110</name>
</gene>
<evidence type="ECO:0000259" key="2">
    <source>
        <dbReference type="Pfam" id="PF04606"/>
    </source>
</evidence>
<dbReference type="Proteomes" id="UP000263596">
    <property type="component" value="Unassembled WGS sequence"/>
</dbReference>
<dbReference type="Pfam" id="PF04606">
    <property type="entry name" value="Ogr_Delta"/>
    <property type="match status" value="1"/>
</dbReference>
<dbReference type="InterPro" id="IPR007684">
    <property type="entry name" value="Znf_Ogr/Delta"/>
</dbReference>
<organism evidence="3 4">
    <name type="scientific">Acinetobacter ursingii</name>
    <dbReference type="NCBI Taxonomy" id="108980"/>
    <lineage>
        <taxon>Bacteria</taxon>
        <taxon>Pseudomonadati</taxon>
        <taxon>Pseudomonadota</taxon>
        <taxon>Gammaproteobacteria</taxon>
        <taxon>Moraxellales</taxon>
        <taxon>Moraxellaceae</taxon>
        <taxon>Acinetobacter</taxon>
    </lineage>
</organism>
<feature type="region of interest" description="Disordered" evidence="1">
    <location>
        <begin position="71"/>
        <end position="91"/>
    </location>
</feature>
<evidence type="ECO:0000313" key="4">
    <source>
        <dbReference type="Proteomes" id="UP000263596"/>
    </source>
</evidence>
<name>A0A3D2SLW4_9GAMM</name>
<evidence type="ECO:0000256" key="1">
    <source>
        <dbReference type="SAM" id="MobiDB-lite"/>
    </source>
</evidence>
<feature type="compositionally biased region" description="Basic residues" evidence="1">
    <location>
        <begin position="80"/>
        <end position="91"/>
    </location>
</feature>